<gene>
    <name evidence="1" type="ORF">P170DRAFT_428406</name>
</gene>
<proteinExistence type="predicted"/>
<evidence type="ECO:0000313" key="2">
    <source>
        <dbReference type="Proteomes" id="UP000234275"/>
    </source>
</evidence>
<dbReference type="RefSeq" id="XP_024702496.1">
    <property type="nucleotide sequence ID" value="XM_024847838.1"/>
</dbReference>
<dbReference type="OrthoDB" id="4499271at2759"/>
<dbReference type="EMBL" id="MSFO01000006">
    <property type="protein sequence ID" value="PLB47194.1"/>
    <property type="molecule type" value="Genomic_DNA"/>
</dbReference>
<keyword evidence="2" id="KW-1185">Reference proteome</keyword>
<reference evidence="1 2" key="1">
    <citation type="submission" date="2016-12" db="EMBL/GenBank/DDBJ databases">
        <title>The genomes of Aspergillus section Nigri reveals drivers in fungal speciation.</title>
        <authorList>
            <consortium name="DOE Joint Genome Institute"/>
            <person name="Vesth T.C."/>
            <person name="Nybo J."/>
            <person name="Theobald S."/>
            <person name="Brandl J."/>
            <person name="Frisvad J.C."/>
            <person name="Nielsen K.F."/>
            <person name="Lyhne E.K."/>
            <person name="Kogle M.E."/>
            <person name="Kuo A."/>
            <person name="Riley R."/>
            <person name="Clum A."/>
            <person name="Nolan M."/>
            <person name="Lipzen A."/>
            <person name="Salamov A."/>
            <person name="Henrissat B."/>
            <person name="Wiebenga A."/>
            <person name="De Vries R.P."/>
            <person name="Grigoriev I.V."/>
            <person name="Mortensen U.H."/>
            <person name="Andersen M.R."/>
            <person name="Baker S.E."/>
        </authorList>
    </citation>
    <scope>NUCLEOTIDE SEQUENCE [LARGE SCALE GENOMIC DNA]</scope>
    <source>
        <strain evidence="1 2">IBT 23096</strain>
    </source>
</reference>
<dbReference type="VEuPathDB" id="FungiDB:P170DRAFT_428406"/>
<dbReference type="GeneID" id="36555537"/>
<name>A0A2I2G2T4_9EURO</name>
<sequence>MSVVVRYQEDDTMPMLAGVISQLLRAENIPCVLWGPGYRSLLAMEDSSHPHYRVDFVIEDENMNGAIRALRKAGFIEDGVGATCANCMHGPELEPEIIHQAIELGDSNYCFRANPHPITRSDYQSDHEFAAALKTLERRIGYTPRPSMYPHIGLFLKSQHMWTMPRFKLDIPREDDQCFMLASDIAFPGTKPLRRLRYSTAYGPVVTVNPVCFVKILILSVVRGAHLTGDVNFEESIPINLMRVADRVGPYFERDSHDILNYDRYSKRLRGIWMLINSIETKDKGMAAQFGKPATDDDEDALRKRILQVAKEMAEDFDFPETPTSWRFKPSQ</sequence>
<organism evidence="1 2">
    <name type="scientific">Aspergillus steynii IBT 23096</name>
    <dbReference type="NCBI Taxonomy" id="1392250"/>
    <lineage>
        <taxon>Eukaryota</taxon>
        <taxon>Fungi</taxon>
        <taxon>Dikarya</taxon>
        <taxon>Ascomycota</taxon>
        <taxon>Pezizomycotina</taxon>
        <taxon>Eurotiomycetes</taxon>
        <taxon>Eurotiomycetidae</taxon>
        <taxon>Eurotiales</taxon>
        <taxon>Aspergillaceae</taxon>
        <taxon>Aspergillus</taxon>
        <taxon>Aspergillus subgen. Circumdati</taxon>
    </lineage>
</organism>
<accession>A0A2I2G2T4</accession>
<evidence type="ECO:0000313" key="1">
    <source>
        <dbReference type="EMBL" id="PLB47194.1"/>
    </source>
</evidence>
<dbReference type="AlphaFoldDB" id="A0A2I2G2T4"/>
<protein>
    <submittedName>
        <fullName evidence="1">Uncharacterized protein</fullName>
    </submittedName>
</protein>
<comment type="caution">
    <text evidence="1">The sequence shown here is derived from an EMBL/GenBank/DDBJ whole genome shotgun (WGS) entry which is preliminary data.</text>
</comment>
<dbReference type="Proteomes" id="UP000234275">
    <property type="component" value="Unassembled WGS sequence"/>
</dbReference>